<keyword evidence="1" id="KW-0812">Transmembrane</keyword>
<accession>A0A0G0C8V3</accession>
<reference evidence="3 4" key="1">
    <citation type="journal article" date="2015" name="Nature">
        <title>rRNA introns, odd ribosomes, and small enigmatic genomes across a large radiation of phyla.</title>
        <authorList>
            <person name="Brown C.T."/>
            <person name="Hug L.A."/>
            <person name="Thomas B.C."/>
            <person name="Sharon I."/>
            <person name="Castelle C.J."/>
            <person name="Singh A."/>
            <person name="Wilkins M.J."/>
            <person name="Williams K.H."/>
            <person name="Banfield J.F."/>
        </authorList>
    </citation>
    <scope>NUCLEOTIDE SEQUENCE [LARGE SCALE GENOMIC DNA]</scope>
</reference>
<feature type="transmembrane region" description="Helical" evidence="1">
    <location>
        <begin position="49"/>
        <end position="70"/>
    </location>
</feature>
<feature type="transmembrane region" description="Helical" evidence="1">
    <location>
        <begin position="91"/>
        <end position="112"/>
    </location>
</feature>
<sequence length="204" mass="21959">MKVAKVLATVSSLFSGLFLTSSAYAQTTGTEWLTKIGNPIGEDNLGTWIGGVINLAVGLAALVCVGILIVSGYMYITAAGDESKVEKAGKSLTYAIVGLVICFIAVILVRRNRMFIDLSFLNNTGFENLSDFLYALIDFVISFAVVLAVISIIFSGFKFILSIGDEKKVKEASRSLIFSIVGLILVFISPTIIQFVIKEILGIK</sequence>
<feature type="chain" id="PRO_5002531398" description="Yip1 domain-containing protein" evidence="2">
    <location>
        <begin position="26"/>
        <end position="204"/>
    </location>
</feature>
<name>A0A0G0C8V3_9BACT</name>
<evidence type="ECO:0000313" key="4">
    <source>
        <dbReference type="Proteomes" id="UP000034816"/>
    </source>
</evidence>
<dbReference type="InterPro" id="IPR043993">
    <property type="entry name" value="T4SS_pilin"/>
</dbReference>
<dbReference type="AlphaFoldDB" id="A0A0G0C8V3"/>
<evidence type="ECO:0000313" key="3">
    <source>
        <dbReference type="EMBL" id="KKP77643.1"/>
    </source>
</evidence>
<keyword evidence="2" id="KW-0732">Signal</keyword>
<protein>
    <recommendedName>
        <fullName evidence="5">Yip1 domain-containing protein</fullName>
    </recommendedName>
</protein>
<evidence type="ECO:0008006" key="5">
    <source>
        <dbReference type="Google" id="ProtNLM"/>
    </source>
</evidence>
<feature type="transmembrane region" description="Helical" evidence="1">
    <location>
        <begin position="132"/>
        <end position="154"/>
    </location>
</feature>
<organism evidence="3 4">
    <name type="scientific">candidate division WS6 bacterium GW2011_GWF1_35_23</name>
    <dbReference type="NCBI Taxonomy" id="1619097"/>
    <lineage>
        <taxon>Bacteria</taxon>
        <taxon>Candidatus Dojkabacteria</taxon>
    </lineage>
</organism>
<keyword evidence="1" id="KW-1133">Transmembrane helix</keyword>
<dbReference type="Pfam" id="PF18895">
    <property type="entry name" value="T4SS_pilin"/>
    <property type="match status" value="2"/>
</dbReference>
<gene>
    <name evidence="3" type="ORF">UR73_C0015G0006</name>
</gene>
<feature type="signal peptide" evidence="2">
    <location>
        <begin position="1"/>
        <end position="25"/>
    </location>
</feature>
<keyword evidence="1" id="KW-0472">Membrane</keyword>
<dbReference type="Proteomes" id="UP000034816">
    <property type="component" value="Unassembled WGS sequence"/>
</dbReference>
<evidence type="ECO:0000256" key="1">
    <source>
        <dbReference type="SAM" id="Phobius"/>
    </source>
</evidence>
<evidence type="ECO:0000256" key="2">
    <source>
        <dbReference type="SAM" id="SignalP"/>
    </source>
</evidence>
<proteinExistence type="predicted"/>
<dbReference type="EMBL" id="LBQH01000015">
    <property type="protein sequence ID" value="KKP77643.1"/>
    <property type="molecule type" value="Genomic_DNA"/>
</dbReference>
<feature type="transmembrane region" description="Helical" evidence="1">
    <location>
        <begin position="175"/>
        <end position="197"/>
    </location>
</feature>
<comment type="caution">
    <text evidence="3">The sequence shown here is derived from an EMBL/GenBank/DDBJ whole genome shotgun (WGS) entry which is preliminary data.</text>
</comment>